<keyword evidence="3" id="KW-1185">Reference proteome</keyword>
<evidence type="ECO:0000313" key="2">
    <source>
        <dbReference type="EnsemblMetazoa" id="AQUA015325-PA"/>
    </source>
</evidence>
<evidence type="ECO:0008006" key="4">
    <source>
        <dbReference type="Google" id="ProtNLM"/>
    </source>
</evidence>
<feature type="chain" id="PRO_5008143445" description="Secreted protein" evidence="1">
    <location>
        <begin position="17"/>
        <end position="93"/>
    </location>
</feature>
<organism evidence="2 3">
    <name type="scientific">Anopheles quadriannulatus</name>
    <name type="common">Mosquito</name>
    <dbReference type="NCBI Taxonomy" id="34691"/>
    <lineage>
        <taxon>Eukaryota</taxon>
        <taxon>Metazoa</taxon>
        <taxon>Ecdysozoa</taxon>
        <taxon>Arthropoda</taxon>
        <taxon>Hexapoda</taxon>
        <taxon>Insecta</taxon>
        <taxon>Pterygota</taxon>
        <taxon>Neoptera</taxon>
        <taxon>Endopterygota</taxon>
        <taxon>Diptera</taxon>
        <taxon>Nematocera</taxon>
        <taxon>Culicoidea</taxon>
        <taxon>Culicidae</taxon>
        <taxon>Anophelinae</taxon>
        <taxon>Anopheles</taxon>
    </lineage>
</organism>
<protein>
    <recommendedName>
        <fullName evidence="4">Secreted protein</fullName>
    </recommendedName>
</protein>
<feature type="signal peptide" evidence="1">
    <location>
        <begin position="1"/>
        <end position="16"/>
    </location>
</feature>
<keyword evidence="1" id="KW-0732">Signal</keyword>
<name>A0A182XU44_ANOQN</name>
<dbReference type="AlphaFoldDB" id="A0A182XU44"/>
<accession>A0A182XU44</accession>
<dbReference type="EnsemblMetazoa" id="AQUA015325-RA">
    <property type="protein sequence ID" value="AQUA015325-PA"/>
    <property type="gene ID" value="AQUA015325"/>
</dbReference>
<sequence>MAWILSLAILRSSSLSSWNDCCNFASTMARNVLPSASFILTPTSNSNGLVRIALCQLLLIAFCTAFTCRYHSSGLSIDSLVKTGIMVRCTRST</sequence>
<proteinExistence type="predicted"/>
<dbReference type="Proteomes" id="UP000076407">
    <property type="component" value="Unassembled WGS sequence"/>
</dbReference>
<reference evidence="2" key="1">
    <citation type="submission" date="2020-05" db="UniProtKB">
        <authorList>
            <consortium name="EnsemblMetazoa"/>
        </authorList>
    </citation>
    <scope>IDENTIFICATION</scope>
    <source>
        <strain evidence="2">SANGQUA</strain>
    </source>
</reference>
<evidence type="ECO:0000256" key="1">
    <source>
        <dbReference type="SAM" id="SignalP"/>
    </source>
</evidence>
<dbReference type="VEuPathDB" id="VectorBase:AQUA015325"/>
<evidence type="ECO:0000313" key="3">
    <source>
        <dbReference type="Proteomes" id="UP000076407"/>
    </source>
</evidence>